<sequence length="611" mass="68233">MKGALNLTRWASLLVSLSITSAHPFTIATRSLQARQDGGDMDEWDFSWVKSYAAIGDSFAAGIGVGERRPEQDAYDCSRYTGAYPLKVQNAIQAENFFFVACSGDTSKDIIQNQFFKLPPISNSNFDLFTVSAGGNDVGFSDVLKACVFLFPSDEACKKALEEAEKKIDENLERGISDVLRAVEPRLNPSGIIAWTLYGKFFDESPEPCNSQKWCFIDLGCTTVTVEVRQQMNRLVGKTNAVILSTLNKYNQGKTTKKVYPAHWGGYVMAADGQFCEADSHDNYDDPTNAKLAFIRPDLGERGDLRRSAAALDPYYNQTAMDEWKRDTAGIIPDSVLRNFHPNELGTFYQASSALSEISKGWMEYNGINEADDSQVCLLPSNPEPEPTPEPQEDLRCTDPKMSKSAYISRDGMVGHVDKFCSEEVDGKERPDVEKKYQEDTYNGALLKIKSPHTISKDECKKRFMSIVDGCVPAENNKMNWKYGGDNSYDGTEYKINIAGSRSTNRRTEDDGGPMLSVKGKCDSFYQLVRDEFWIYGSGFMDGDWGNELLNQMSNCIGSRVTDWTFEYYDKPDKDGMEWKAFGHTPIWQKNCFSPVIKGSGGPDIPCYGSG</sequence>
<feature type="domain" description="SGNH hydrolase-type esterase" evidence="2">
    <location>
        <begin position="54"/>
        <end position="171"/>
    </location>
</feature>
<dbReference type="OrthoDB" id="21678at2759"/>
<dbReference type="PANTHER" id="PTHR37981">
    <property type="entry name" value="LIPASE 2"/>
    <property type="match status" value="1"/>
</dbReference>
<dbReference type="InterPro" id="IPR036514">
    <property type="entry name" value="SGNH_hydro_sf"/>
</dbReference>
<feature type="chain" id="PRO_5040433461" evidence="1">
    <location>
        <begin position="23"/>
        <end position="611"/>
    </location>
</feature>
<keyword evidence="3" id="KW-0378">Hydrolase</keyword>
<gene>
    <name evidence="3" type="ORF">EJ04DRAFT_576376</name>
</gene>
<dbReference type="InterPro" id="IPR013830">
    <property type="entry name" value="SGNH_hydro"/>
</dbReference>
<dbReference type="GO" id="GO:0016788">
    <property type="term" value="F:hydrolase activity, acting on ester bonds"/>
    <property type="evidence" value="ECO:0007669"/>
    <property type="project" value="InterPro"/>
</dbReference>
<dbReference type="Pfam" id="PF18647">
    <property type="entry name" value="Fungal_lectin_2"/>
    <property type="match status" value="1"/>
</dbReference>
<name>A0A9P4QWC2_9PLEO</name>
<protein>
    <submittedName>
        <fullName evidence="3">SGNH hydrolase</fullName>
    </submittedName>
</protein>
<keyword evidence="1" id="KW-0732">Signal</keyword>
<comment type="caution">
    <text evidence="3">The sequence shown here is derived from an EMBL/GenBank/DDBJ whole genome shotgun (WGS) entry which is preliminary data.</text>
</comment>
<evidence type="ECO:0000256" key="1">
    <source>
        <dbReference type="SAM" id="SignalP"/>
    </source>
</evidence>
<dbReference type="SUPFAM" id="SSF52266">
    <property type="entry name" value="SGNH hydrolase"/>
    <property type="match status" value="1"/>
</dbReference>
<dbReference type="Proteomes" id="UP000799444">
    <property type="component" value="Unassembled WGS sequence"/>
</dbReference>
<dbReference type="GO" id="GO:0006629">
    <property type="term" value="P:lipid metabolic process"/>
    <property type="evidence" value="ECO:0007669"/>
    <property type="project" value="TreeGrafter"/>
</dbReference>
<keyword evidence="4" id="KW-1185">Reference proteome</keyword>
<dbReference type="EMBL" id="ML996139">
    <property type="protein sequence ID" value="KAF2735138.1"/>
    <property type="molecule type" value="Genomic_DNA"/>
</dbReference>
<evidence type="ECO:0000313" key="3">
    <source>
        <dbReference type="EMBL" id="KAF2735138.1"/>
    </source>
</evidence>
<dbReference type="InterPro" id="IPR037460">
    <property type="entry name" value="SEST-like"/>
</dbReference>
<dbReference type="AlphaFoldDB" id="A0A9P4QWC2"/>
<dbReference type="Pfam" id="PF13472">
    <property type="entry name" value="Lipase_GDSL_2"/>
    <property type="match status" value="1"/>
</dbReference>
<reference evidence="3" key="1">
    <citation type="journal article" date="2020" name="Stud. Mycol.">
        <title>101 Dothideomycetes genomes: a test case for predicting lifestyles and emergence of pathogens.</title>
        <authorList>
            <person name="Haridas S."/>
            <person name="Albert R."/>
            <person name="Binder M."/>
            <person name="Bloem J."/>
            <person name="Labutti K."/>
            <person name="Salamov A."/>
            <person name="Andreopoulos B."/>
            <person name="Baker S."/>
            <person name="Barry K."/>
            <person name="Bills G."/>
            <person name="Bluhm B."/>
            <person name="Cannon C."/>
            <person name="Castanera R."/>
            <person name="Culley D."/>
            <person name="Daum C."/>
            <person name="Ezra D."/>
            <person name="Gonzalez J."/>
            <person name="Henrissat B."/>
            <person name="Kuo A."/>
            <person name="Liang C."/>
            <person name="Lipzen A."/>
            <person name="Lutzoni F."/>
            <person name="Magnuson J."/>
            <person name="Mondo S."/>
            <person name="Nolan M."/>
            <person name="Ohm R."/>
            <person name="Pangilinan J."/>
            <person name="Park H.-J."/>
            <person name="Ramirez L."/>
            <person name="Alfaro M."/>
            <person name="Sun H."/>
            <person name="Tritt A."/>
            <person name="Yoshinaga Y."/>
            <person name="Zwiers L.-H."/>
            <person name="Turgeon B."/>
            <person name="Goodwin S."/>
            <person name="Spatafora J."/>
            <person name="Crous P."/>
            <person name="Grigoriev I."/>
        </authorList>
    </citation>
    <scope>NUCLEOTIDE SEQUENCE</scope>
    <source>
        <strain evidence="3">CBS 125425</strain>
    </source>
</reference>
<proteinExistence type="predicted"/>
<evidence type="ECO:0000259" key="2">
    <source>
        <dbReference type="Pfam" id="PF13472"/>
    </source>
</evidence>
<feature type="signal peptide" evidence="1">
    <location>
        <begin position="1"/>
        <end position="22"/>
    </location>
</feature>
<dbReference type="Gene3D" id="3.40.50.1110">
    <property type="entry name" value="SGNH hydrolase"/>
    <property type="match status" value="1"/>
</dbReference>
<organism evidence="3 4">
    <name type="scientific">Polyplosphaeria fusca</name>
    <dbReference type="NCBI Taxonomy" id="682080"/>
    <lineage>
        <taxon>Eukaryota</taxon>
        <taxon>Fungi</taxon>
        <taxon>Dikarya</taxon>
        <taxon>Ascomycota</taxon>
        <taxon>Pezizomycotina</taxon>
        <taxon>Dothideomycetes</taxon>
        <taxon>Pleosporomycetidae</taxon>
        <taxon>Pleosporales</taxon>
        <taxon>Tetraplosphaeriaceae</taxon>
        <taxon>Polyplosphaeria</taxon>
    </lineage>
</organism>
<dbReference type="CDD" id="cd01823">
    <property type="entry name" value="SEST_like"/>
    <property type="match status" value="1"/>
</dbReference>
<accession>A0A9P4QWC2</accession>
<dbReference type="PANTHER" id="PTHR37981:SF1">
    <property type="entry name" value="SGNH HYDROLASE-TYPE ESTERASE DOMAIN-CONTAINING PROTEIN"/>
    <property type="match status" value="1"/>
</dbReference>
<evidence type="ECO:0000313" key="4">
    <source>
        <dbReference type="Proteomes" id="UP000799444"/>
    </source>
</evidence>